<dbReference type="AlphaFoldDB" id="A0A2S2QGI0"/>
<evidence type="ECO:0000313" key="1">
    <source>
        <dbReference type="EMBL" id="MBY76848.1"/>
    </source>
</evidence>
<gene>
    <name evidence="1" type="ORF">g.16233</name>
</gene>
<sequence>MCTRVRLSLGVGQVRCGNAGVRERGCVFVNRIRIITLRNSEISTIASHPVVFTYSVYVYNYALRVYDQESHDDINHRLRSSSDLRTGDCGRNVFGGGGGGINRAYPVHTCVRICLITIKLHR</sequence>
<dbReference type="EMBL" id="GGMS01007645">
    <property type="protein sequence ID" value="MBY76848.1"/>
    <property type="molecule type" value="Transcribed_RNA"/>
</dbReference>
<name>A0A2S2QGI0_9HEMI</name>
<protein>
    <submittedName>
        <fullName evidence="1">Uncharacterized protein</fullName>
    </submittedName>
</protein>
<accession>A0A2S2QGI0</accession>
<organism evidence="1">
    <name type="scientific">Sipha flava</name>
    <name type="common">yellow sugarcane aphid</name>
    <dbReference type="NCBI Taxonomy" id="143950"/>
    <lineage>
        <taxon>Eukaryota</taxon>
        <taxon>Metazoa</taxon>
        <taxon>Ecdysozoa</taxon>
        <taxon>Arthropoda</taxon>
        <taxon>Hexapoda</taxon>
        <taxon>Insecta</taxon>
        <taxon>Pterygota</taxon>
        <taxon>Neoptera</taxon>
        <taxon>Paraneoptera</taxon>
        <taxon>Hemiptera</taxon>
        <taxon>Sternorrhyncha</taxon>
        <taxon>Aphidomorpha</taxon>
        <taxon>Aphidoidea</taxon>
        <taxon>Aphididae</taxon>
        <taxon>Sipha</taxon>
    </lineage>
</organism>
<reference evidence="1" key="1">
    <citation type="submission" date="2018-04" db="EMBL/GenBank/DDBJ databases">
        <title>Transcriptome assembly of Sipha flava.</title>
        <authorList>
            <person name="Scully E.D."/>
            <person name="Geib S.M."/>
            <person name="Palmer N.A."/>
            <person name="Koch K."/>
            <person name="Bradshaw J."/>
            <person name="Heng-Moss T."/>
            <person name="Sarath G."/>
        </authorList>
    </citation>
    <scope>NUCLEOTIDE SEQUENCE</scope>
</reference>
<proteinExistence type="predicted"/>